<proteinExistence type="predicted"/>
<evidence type="ECO:0000313" key="1">
    <source>
        <dbReference type="EMBL" id="KAL5112534.1"/>
    </source>
</evidence>
<organism evidence="1 2">
    <name type="scientific">Taenia crassiceps</name>
    <dbReference type="NCBI Taxonomy" id="6207"/>
    <lineage>
        <taxon>Eukaryota</taxon>
        <taxon>Metazoa</taxon>
        <taxon>Spiralia</taxon>
        <taxon>Lophotrochozoa</taxon>
        <taxon>Platyhelminthes</taxon>
        <taxon>Cestoda</taxon>
        <taxon>Eucestoda</taxon>
        <taxon>Cyclophyllidea</taxon>
        <taxon>Taeniidae</taxon>
        <taxon>Taenia</taxon>
    </lineage>
</organism>
<accession>A0ABR4QST4</accession>
<dbReference type="EMBL" id="JAKROA010000001">
    <property type="protein sequence ID" value="KAL5112534.1"/>
    <property type="molecule type" value="Genomic_DNA"/>
</dbReference>
<protein>
    <submittedName>
        <fullName evidence="1">Uncharacterized protein</fullName>
    </submittedName>
</protein>
<reference evidence="1 2" key="1">
    <citation type="journal article" date="2022" name="Front. Cell. Infect. Microbiol.">
        <title>The Genomes of Two Strains of Taenia crassiceps the Animal Model for the Study of Human Cysticercosis.</title>
        <authorList>
            <person name="Bobes R.J."/>
            <person name="Estrada K."/>
            <person name="Rios-Valencia D.G."/>
            <person name="Calderon-Gallegos A."/>
            <person name="de la Torre P."/>
            <person name="Carrero J.C."/>
            <person name="Sanchez-Flores A."/>
            <person name="Laclette J.P."/>
        </authorList>
    </citation>
    <scope>NUCLEOTIDE SEQUENCE [LARGE SCALE GENOMIC DNA]</scope>
    <source>
        <strain evidence="1">WFUcys</strain>
    </source>
</reference>
<dbReference type="Proteomes" id="UP001651158">
    <property type="component" value="Unassembled WGS sequence"/>
</dbReference>
<sequence>MVRQKAEWLQVLSSVDHLQRFRQPRTSHKTIAISGDLHPLHGTTHTVVRGLINSPFSPPPLLGRRCFCHLMAKEGRKDADAMINVQSESEGTRATAIIAAATAPITATTTINSDGNESSSLPAVTPRCPPLPLDLSKPEGGERHNTCSPCVSIRPTEMTPLALLPTHFRWDGTFRGIPTPAELGKIIAHRSLTLPELTRLAKSLFPITPPDSSTFSPSYPKRFHLPIRMRRICGKQQQPVVTDSLSPCSSSSLKRSGERFYCQYCDMQRGEGDGGRQEVSLHSPLACHIRGCACGCADSRLRRGGGGTRVIPPPSPIICVTWMLVCEEWGLGGG</sequence>
<gene>
    <name evidence="1" type="ORF">TcWFU_007499</name>
</gene>
<name>A0ABR4QST4_9CEST</name>
<keyword evidence="2" id="KW-1185">Reference proteome</keyword>
<evidence type="ECO:0000313" key="2">
    <source>
        <dbReference type="Proteomes" id="UP001651158"/>
    </source>
</evidence>
<comment type="caution">
    <text evidence="1">The sequence shown here is derived from an EMBL/GenBank/DDBJ whole genome shotgun (WGS) entry which is preliminary data.</text>
</comment>